<dbReference type="AlphaFoldDB" id="A0A517N3W1"/>
<dbReference type="EMBL" id="CP036525">
    <property type="protein sequence ID" value="QDT01822.1"/>
    <property type="molecule type" value="Genomic_DNA"/>
</dbReference>
<evidence type="ECO:0000313" key="2">
    <source>
        <dbReference type="EMBL" id="QDT01822.1"/>
    </source>
</evidence>
<evidence type="ECO:0000313" key="3">
    <source>
        <dbReference type="Proteomes" id="UP000318538"/>
    </source>
</evidence>
<feature type="compositionally biased region" description="Polar residues" evidence="1">
    <location>
        <begin position="1"/>
        <end position="11"/>
    </location>
</feature>
<keyword evidence="3" id="KW-1185">Reference proteome</keyword>
<proteinExistence type="predicted"/>
<sequence>MIDSLGPTNGPNAIRVAPPPSTADVQYTSQSTQTQASDDRKADASPWGRATLPDAPRQQRSSITAVELVNKAVELQQQLAAGYLDMMM</sequence>
<accession>A0A517N3W1</accession>
<dbReference type="KEGG" id="rlc:K227x_01900"/>
<feature type="region of interest" description="Disordered" evidence="1">
    <location>
        <begin position="1"/>
        <end position="61"/>
    </location>
</feature>
<evidence type="ECO:0000256" key="1">
    <source>
        <dbReference type="SAM" id="MobiDB-lite"/>
    </source>
</evidence>
<gene>
    <name evidence="2" type="ORF">K227x_01900</name>
</gene>
<dbReference type="RefSeq" id="WP_145167639.1">
    <property type="nucleotide sequence ID" value="NZ_CP036525.1"/>
</dbReference>
<dbReference type="Proteomes" id="UP000318538">
    <property type="component" value="Chromosome"/>
</dbReference>
<organism evidence="2 3">
    <name type="scientific">Rubripirellula lacrimiformis</name>
    <dbReference type="NCBI Taxonomy" id="1930273"/>
    <lineage>
        <taxon>Bacteria</taxon>
        <taxon>Pseudomonadati</taxon>
        <taxon>Planctomycetota</taxon>
        <taxon>Planctomycetia</taxon>
        <taxon>Pirellulales</taxon>
        <taxon>Pirellulaceae</taxon>
        <taxon>Rubripirellula</taxon>
    </lineage>
</organism>
<reference evidence="2 3" key="1">
    <citation type="submission" date="2019-02" db="EMBL/GenBank/DDBJ databases">
        <title>Deep-cultivation of Planctomycetes and their phenomic and genomic characterization uncovers novel biology.</title>
        <authorList>
            <person name="Wiegand S."/>
            <person name="Jogler M."/>
            <person name="Boedeker C."/>
            <person name="Pinto D."/>
            <person name="Vollmers J."/>
            <person name="Rivas-Marin E."/>
            <person name="Kohn T."/>
            <person name="Peeters S.H."/>
            <person name="Heuer A."/>
            <person name="Rast P."/>
            <person name="Oberbeckmann S."/>
            <person name="Bunk B."/>
            <person name="Jeske O."/>
            <person name="Meyerdierks A."/>
            <person name="Storesund J.E."/>
            <person name="Kallscheuer N."/>
            <person name="Luecker S."/>
            <person name="Lage O.M."/>
            <person name="Pohl T."/>
            <person name="Merkel B.J."/>
            <person name="Hornburger P."/>
            <person name="Mueller R.-W."/>
            <person name="Bruemmer F."/>
            <person name="Labrenz M."/>
            <person name="Spormann A.M."/>
            <person name="Op den Camp H."/>
            <person name="Overmann J."/>
            <person name="Amann R."/>
            <person name="Jetten M.S.M."/>
            <person name="Mascher T."/>
            <person name="Medema M.H."/>
            <person name="Devos D.P."/>
            <person name="Kaster A.-K."/>
            <person name="Ovreas L."/>
            <person name="Rohde M."/>
            <person name="Galperin M.Y."/>
            <person name="Jogler C."/>
        </authorList>
    </citation>
    <scope>NUCLEOTIDE SEQUENCE [LARGE SCALE GENOMIC DNA]</scope>
    <source>
        <strain evidence="2 3">K22_7</strain>
    </source>
</reference>
<dbReference type="OrthoDB" id="9920364at2"/>
<protein>
    <submittedName>
        <fullName evidence="2">Uncharacterized protein</fullName>
    </submittedName>
</protein>
<name>A0A517N3W1_9BACT</name>